<proteinExistence type="predicted"/>
<accession>A0A833T0A7</accession>
<dbReference type="InterPro" id="IPR050231">
    <property type="entry name" value="Iron_ascorbate_oxido_reductase"/>
</dbReference>
<dbReference type="Gene3D" id="2.60.120.330">
    <property type="entry name" value="B-lactam Antibiotic, Isopenicillin N Synthase, Chain"/>
    <property type="match status" value="1"/>
</dbReference>
<organism evidence="3 5">
    <name type="scientific">Phytophthora infestans</name>
    <name type="common">Potato late blight agent</name>
    <name type="synonym">Botrytis infestans</name>
    <dbReference type="NCBI Taxonomy" id="4787"/>
    <lineage>
        <taxon>Eukaryota</taxon>
        <taxon>Sar</taxon>
        <taxon>Stramenopiles</taxon>
        <taxon>Oomycota</taxon>
        <taxon>Peronosporomycetes</taxon>
        <taxon>Peronosporales</taxon>
        <taxon>Peronosporaceae</taxon>
        <taxon>Phytophthora</taxon>
    </lineage>
</organism>
<dbReference type="Proteomes" id="UP000602510">
    <property type="component" value="Unassembled WGS sequence"/>
</dbReference>
<dbReference type="Proteomes" id="UP000704712">
    <property type="component" value="Unassembled WGS sequence"/>
</dbReference>
<evidence type="ECO:0000313" key="3">
    <source>
        <dbReference type="EMBL" id="KAF4036645.1"/>
    </source>
</evidence>
<dbReference type="AlphaFoldDB" id="A0A833T0A7"/>
<dbReference type="InterPro" id="IPR027443">
    <property type="entry name" value="IPNS-like_sf"/>
</dbReference>
<feature type="compositionally biased region" description="Polar residues" evidence="1">
    <location>
        <begin position="236"/>
        <end position="248"/>
    </location>
</feature>
<reference evidence="3" key="1">
    <citation type="submission" date="2020-04" db="EMBL/GenBank/DDBJ databases">
        <title>Hybrid Assembly of Korean Phytophthora infestans isolates.</title>
        <authorList>
            <person name="Prokchorchik M."/>
            <person name="Lee Y."/>
            <person name="Seo J."/>
            <person name="Cho J.-H."/>
            <person name="Park Y.-E."/>
            <person name="Jang D.-C."/>
            <person name="Im J.-S."/>
            <person name="Choi J.-G."/>
            <person name="Park H.-J."/>
            <person name="Lee G.-B."/>
            <person name="Lee Y.-G."/>
            <person name="Hong S.-Y."/>
            <person name="Cho K."/>
            <person name="Sohn K.H."/>
        </authorList>
    </citation>
    <scope>NUCLEOTIDE SEQUENCE</scope>
    <source>
        <strain evidence="3">KR_1_A1</strain>
        <strain evidence="4">KR_2_A2</strain>
    </source>
</reference>
<dbReference type="EMBL" id="JAACNO010001405">
    <property type="protein sequence ID" value="KAF4140961.1"/>
    <property type="molecule type" value="Genomic_DNA"/>
</dbReference>
<evidence type="ECO:0000313" key="5">
    <source>
        <dbReference type="Proteomes" id="UP000602510"/>
    </source>
</evidence>
<gene>
    <name evidence="3" type="ORF">GN244_ATG11356</name>
    <name evidence="4" type="ORF">GN958_ATG09809</name>
</gene>
<name>A0A833T0A7_PHYIN</name>
<dbReference type="SUPFAM" id="SSF51197">
    <property type="entry name" value="Clavaminate synthase-like"/>
    <property type="match status" value="1"/>
</dbReference>
<feature type="compositionally biased region" description="Low complexity" evidence="1">
    <location>
        <begin position="1"/>
        <end position="15"/>
    </location>
</feature>
<dbReference type="PANTHER" id="PTHR47990">
    <property type="entry name" value="2-OXOGLUTARATE (2OG) AND FE(II)-DEPENDENT OXYGENASE SUPERFAMILY PROTEIN-RELATED"/>
    <property type="match status" value="1"/>
</dbReference>
<comment type="caution">
    <text evidence="3">The sequence shown here is derived from an EMBL/GenBank/DDBJ whole genome shotgun (WGS) entry which is preliminary data.</text>
</comment>
<feature type="domain" description="Isopenicillin N synthase-like Fe(2+) 2OG dioxygenase" evidence="2">
    <location>
        <begin position="359"/>
        <end position="463"/>
    </location>
</feature>
<keyword evidence="5" id="KW-1185">Reference proteome</keyword>
<dbReference type="EMBL" id="WSZM01000264">
    <property type="protein sequence ID" value="KAF4036645.1"/>
    <property type="molecule type" value="Genomic_DNA"/>
</dbReference>
<feature type="region of interest" description="Disordered" evidence="1">
    <location>
        <begin position="1"/>
        <end position="21"/>
    </location>
</feature>
<protein>
    <submittedName>
        <fullName evidence="3">2OG-Fe(II) oxygenase superfamily</fullName>
    </submittedName>
</protein>
<feature type="region of interest" description="Disordered" evidence="1">
    <location>
        <begin position="236"/>
        <end position="255"/>
    </location>
</feature>
<evidence type="ECO:0000256" key="1">
    <source>
        <dbReference type="SAM" id="MobiDB-lite"/>
    </source>
</evidence>
<evidence type="ECO:0000313" key="4">
    <source>
        <dbReference type="EMBL" id="KAF4140961.1"/>
    </source>
</evidence>
<evidence type="ECO:0000259" key="2">
    <source>
        <dbReference type="Pfam" id="PF03171"/>
    </source>
</evidence>
<dbReference type="InterPro" id="IPR044861">
    <property type="entry name" value="IPNS-like_FE2OG_OXY"/>
</dbReference>
<dbReference type="Pfam" id="PF03171">
    <property type="entry name" value="2OG-FeII_Oxy"/>
    <property type="match status" value="1"/>
</dbReference>
<sequence length="509" mass="57473">MGHSSSKPNSSKEPSAPGAPPSAIRNNVLNVISDRSPLVCTFYYECQVFTQQIQLPLLYDHPRPGTQGTALMDLELDLRKKLQLPEGSSVFAVVPADELYSPPYPLVMINIVAARLFDQFEESHVPILHFALVVRHMGLLRQPLPMGNAYESPFFAVNAATLAESTSCIARSLARRRFVQNLQNFGFARLEVTSEQAKIPQLAFERVRKWLVEQMELSKEKRWVDYVDVSKAGETDNSSDSYYSSHPNVSRGRRVGFSSDRNREYMQLRLPIAASGTPWPPVYFQDSNENKEFATDLLTLLELLDDISRDCMKAVCEVLNIDERWLFEELLDDRTRPTDSFTGSRDPSYQYGASVLRVYNYRNKGRSPAEVDPNDFSCGVHADLGLVTVSPVATVPGLQMWNLERMNWVEVEENASTLHFSVFAGETLGLLTHGVISAPLHRVPPICVESESGRQMSMPYFLRAKPGACLNPKAPKAEQITCRDFMEDVVFKKRLWRRENSNNPAPPDY</sequence>